<feature type="domain" description="PAS" evidence="2">
    <location>
        <begin position="30"/>
        <end position="99"/>
    </location>
</feature>
<name>A0A543K917_9RHOB</name>
<keyword evidence="4" id="KW-1185">Reference proteome</keyword>
<reference evidence="3 4" key="1">
    <citation type="submission" date="2019-06" db="EMBL/GenBank/DDBJ databases">
        <title>Genomic Encyclopedia of Archaeal and Bacterial Type Strains, Phase II (KMG-II): from individual species to whole genera.</title>
        <authorList>
            <person name="Goeker M."/>
        </authorList>
    </citation>
    <scope>NUCLEOTIDE SEQUENCE [LARGE SCALE GENOMIC DNA]</scope>
    <source>
        <strain evidence="3 4">DSM 18423</strain>
    </source>
</reference>
<evidence type="ECO:0000313" key="3">
    <source>
        <dbReference type="EMBL" id="TQM91543.1"/>
    </source>
</evidence>
<dbReference type="EMBL" id="VFPT01000001">
    <property type="protein sequence ID" value="TQM91543.1"/>
    <property type="molecule type" value="Genomic_DNA"/>
</dbReference>
<dbReference type="SMART" id="SM00091">
    <property type="entry name" value="PAS"/>
    <property type="match status" value="3"/>
</dbReference>
<feature type="domain" description="PAS" evidence="2">
    <location>
        <begin position="266"/>
        <end position="334"/>
    </location>
</feature>
<evidence type="ECO:0000313" key="4">
    <source>
        <dbReference type="Proteomes" id="UP000320582"/>
    </source>
</evidence>
<feature type="compositionally biased region" description="Basic residues" evidence="1">
    <location>
        <begin position="424"/>
        <end position="437"/>
    </location>
</feature>
<accession>A0A543K917</accession>
<comment type="caution">
    <text evidence="3">The sequence shown here is derived from an EMBL/GenBank/DDBJ whole genome shotgun (WGS) entry which is preliminary data.</text>
</comment>
<feature type="domain" description="PAS" evidence="2">
    <location>
        <begin position="136"/>
        <end position="203"/>
    </location>
</feature>
<proteinExistence type="predicted"/>
<evidence type="ECO:0000259" key="2">
    <source>
        <dbReference type="SMART" id="SM00091"/>
    </source>
</evidence>
<evidence type="ECO:0000256" key="1">
    <source>
        <dbReference type="SAM" id="MobiDB-lite"/>
    </source>
</evidence>
<dbReference type="RefSeq" id="WP_142079326.1">
    <property type="nucleotide sequence ID" value="NZ_VFPT01000001.1"/>
</dbReference>
<dbReference type="InterPro" id="IPR000014">
    <property type="entry name" value="PAS"/>
</dbReference>
<dbReference type="Proteomes" id="UP000320582">
    <property type="component" value="Unassembled WGS sequence"/>
</dbReference>
<organism evidence="3 4">
    <name type="scientific">Roseinatronobacter monicus</name>
    <dbReference type="NCBI Taxonomy" id="393481"/>
    <lineage>
        <taxon>Bacteria</taxon>
        <taxon>Pseudomonadati</taxon>
        <taxon>Pseudomonadota</taxon>
        <taxon>Alphaproteobacteria</taxon>
        <taxon>Rhodobacterales</taxon>
        <taxon>Paracoccaceae</taxon>
        <taxon>Roseinatronobacter</taxon>
    </lineage>
</organism>
<dbReference type="OrthoDB" id="9797304at2"/>
<gene>
    <name evidence="3" type="ORF">BD293_0100</name>
</gene>
<sequence>MQLRLTDTLDEGALLAIDRLSHDAQQKELKTLRAVVRNLPTLVWQSDAHGNIIWANTAYLQALQGFEQADHALAWPLPDLFAQTETLPENRLAFKKQGQTHWFSHNQLEEGAYVIHFATPIDAAVQSEAARRETLQILTRTFACLPIGLALFDVERRLQVFNPALVDLTGLEPLFLAARPSFEQVLYALREIRMLPEPKDFNSWRNDILDMEKAAANGDYVEEWCLDDGRTYLVNGRPQPNGAIALFIQDVTTEAGLTRSFRAEIETAHKVLDHLQQGIVVFGLGGQALLANAQYVQLWKTDPCTDLGDKGLPQALRHWSDNSAPTAFWAQLAEFLSTQTDRAPVTGTITLQSGTSVNVTGNWLSGGNIMLSFQYAEKAAGRDRREQDLQIDLLNRPEPILRFPEGEPRHLSSERPHIPDAPRKPRSARHVGTRVRA</sequence>
<dbReference type="InterPro" id="IPR035965">
    <property type="entry name" value="PAS-like_dom_sf"/>
</dbReference>
<dbReference type="AlphaFoldDB" id="A0A543K917"/>
<protein>
    <submittedName>
        <fullName evidence="3">PAS domain-containing protein</fullName>
    </submittedName>
</protein>
<feature type="compositionally biased region" description="Basic and acidic residues" evidence="1">
    <location>
        <begin position="404"/>
        <end position="423"/>
    </location>
</feature>
<feature type="region of interest" description="Disordered" evidence="1">
    <location>
        <begin position="400"/>
        <end position="437"/>
    </location>
</feature>
<dbReference type="SUPFAM" id="SSF55785">
    <property type="entry name" value="PYP-like sensor domain (PAS domain)"/>
    <property type="match status" value="2"/>
</dbReference>
<dbReference type="Pfam" id="PF13188">
    <property type="entry name" value="PAS_8"/>
    <property type="match status" value="1"/>
</dbReference>
<dbReference type="Pfam" id="PF12860">
    <property type="entry name" value="PAS_7"/>
    <property type="match status" value="1"/>
</dbReference>